<accession>A0A9W7J100</accession>
<gene>
    <name evidence="2" type="ORF">HRI_004135900</name>
</gene>
<proteinExistence type="predicted"/>
<dbReference type="InterPro" id="IPR043502">
    <property type="entry name" value="DNA/RNA_pol_sf"/>
</dbReference>
<name>A0A9W7J100_HIBTR</name>
<dbReference type="PROSITE" id="PS50878">
    <property type="entry name" value="RT_POL"/>
    <property type="match status" value="1"/>
</dbReference>
<evidence type="ECO:0000259" key="1">
    <source>
        <dbReference type="PROSITE" id="PS50878"/>
    </source>
</evidence>
<dbReference type="InterPro" id="IPR000477">
    <property type="entry name" value="RT_dom"/>
</dbReference>
<dbReference type="EMBL" id="BSYR01000040">
    <property type="protein sequence ID" value="GMJ04667.1"/>
    <property type="molecule type" value="Genomic_DNA"/>
</dbReference>
<dbReference type="Pfam" id="PF00078">
    <property type="entry name" value="RVT_1"/>
    <property type="match status" value="1"/>
</dbReference>
<dbReference type="Proteomes" id="UP001165190">
    <property type="component" value="Unassembled WGS sequence"/>
</dbReference>
<dbReference type="SUPFAM" id="SSF56672">
    <property type="entry name" value="DNA/RNA polymerases"/>
    <property type="match status" value="1"/>
</dbReference>
<sequence>MGFGSVWCNWIHRCISTASISILINGLPTKSFRIRKGLSQGCPMSHLLLNIVTEALSSLIKKAVSSGFFREVSIGNKGLSISHLQFADDLIIFCGASKAEVNNIIRILRGFEVASGLKLNLSKSTILGVNVASSEVKSWAESTKCRSEEFPCKYLGLPLRCRKNSIALWTPVIEQFEKRFAGWKAKLLSLGGSIVMVKSVLENLPVFFMSIFHMLVAVSSKLNSLITKFIWGWPGSQDYSLD</sequence>
<keyword evidence="3" id="KW-1185">Reference proteome</keyword>
<dbReference type="PANTHER" id="PTHR33116">
    <property type="entry name" value="REVERSE TRANSCRIPTASE ZINC-BINDING DOMAIN-CONTAINING PROTEIN-RELATED-RELATED"/>
    <property type="match status" value="1"/>
</dbReference>
<dbReference type="PANTHER" id="PTHR33116:SF75">
    <property type="entry name" value="RIBONUCLEASE H PROTEIN"/>
    <property type="match status" value="1"/>
</dbReference>
<organism evidence="2 3">
    <name type="scientific">Hibiscus trionum</name>
    <name type="common">Flower of an hour</name>
    <dbReference type="NCBI Taxonomy" id="183268"/>
    <lineage>
        <taxon>Eukaryota</taxon>
        <taxon>Viridiplantae</taxon>
        <taxon>Streptophyta</taxon>
        <taxon>Embryophyta</taxon>
        <taxon>Tracheophyta</taxon>
        <taxon>Spermatophyta</taxon>
        <taxon>Magnoliopsida</taxon>
        <taxon>eudicotyledons</taxon>
        <taxon>Gunneridae</taxon>
        <taxon>Pentapetalae</taxon>
        <taxon>rosids</taxon>
        <taxon>malvids</taxon>
        <taxon>Malvales</taxon>
        <taxon>Malvaceae</taxon>
        <taxon>Malvoideae</taxon>
        <taxon>Hibiscus</taxon>
    </lineage>
</organism>
<dbReference type="OrthoDB" id="1932527at2759"/>
<feature type="domain" description="Reverse transcriptase" evidence="1">
    <location>
        <begin position="1"/>
        <end position="159"/>
    </location>
</feature>
<protein>
    <recommendedName>
        <fullName evidence="1">Reverse transcriptase domain-containing protein</fullName>
    </recommendedName>
</protein>
<dbReference type="AlphaFoldDB" id="A0A9W7J100"/>
<comment type="caution">
    <text evidence="2">The sequence shown here is derived from an EMBL/GenBank/DDBJ whole genome shotgun (WGS) entry which is preliminary data.</text>
</comment>
<evidence type="ECO:0000313" key="2">
    <source>
        <dbReference type="EMBL" id="GMJ04667.1"/>
    </source>
</evidence>
<reference evidence="2" key="1">
    <citation type="submission" date="2023-05" db="EMBL/GenBank/DDBJ databases">
        <title>Genome and transcriptome analyses reveal genes involved in the formation of fine ridges on petal epidermal cells in Hibiscus trionum.</title>
        <authorList>
            <person name="Koshimizu S."/>
            <person name="Masuda S."/>
            <person name="Ishii T."/>
            <person name="Shirasu K."/>
            <person name="Hoshino A."/>
            <person name="Arita M."/>
        </authorList>
    </citation>
    <scope>NUCLEOTIDE SEQUENCE</scope>
    <source>
        <strain evidence="2">Hamamatsu line</strain>
    </source>
</reference>
<evidence type="ECO:0000313" key="3">
    <source>
        <dbReference type="Proteomes" id="UP001165190"/>
    </source>
</evidence>